<keyword evidence="4" id="KW-1185">Reference proteome</keyword>
<evidence type="ECO:0000256" key="1">
    <source>
        <dbReference type="ARBA" id="ARBA00006987"/>
    </source>
</evidence>
<dbReference type="PANTHER" id="PTHR42928">
    <property type="entry name" value="TRICARBOXYLATE-BINDING PROTEIN"/>
    <property type="match status" value="1"/>
</dbReference>
<feature type="signal peptide" evidence="2">
    <location>
        <begin position="1"/>
        <end position="32"/>
    </location>
</feature>
<dbReference type="EMBL" id="JAENHM010000095">
    <property type="protein sequence ID" value="MBK1842858.1"/>
    <property type="molecule type" value="Genomic_DNA"/>
</dbReference>
<dbReference type="RefSeq" id="WP_200199520.1">
    <property type="nucleotide sequence ID" value="NZ_JAENHM010000095.1"/>
</dbReference>
<organism evidence="3 4">
    <name type="scientific">Azospirillum endophyticum</name>
    <dbReference type="NCBI Taxonomy" id="2800326"/>
    <lineage>
        <taxon>Bacteria</taxon>
        <taxon>Pseudomonadati</taxon>
        <taxon>Pseudomonadota</taxon>
        <taxon>Alphaproteobacteria</taxon>
        <taxon>Rhodospirillales</taxon>
        <taxon>Azospirillaceae</taxon>
        <taxon>Azospirillum</taxon>
    </lineage>
</organism>
<dbReference type="PANTHER" id="PTHR42928:SF5">
    <property type="entry name" value="BLR1237 PROTEIN"/>
    <property type="match status" value="1"/>
</dbReference>
<gene>
    <name evidence="3" type="ORF">JHL17_36240</name>
</gene>
<evidence type="ECO:0000256" key="2">
    <source>
        <dbReference type="SAM" id="SignalP"/>
    </source>
</evidence>
<dbReference type="SUPFAM" id="SSF53850">
    <property type="entry name" value="Periplasmic binding protein-like II"/>
    <property type="match status" value="1"/>
</dbReference>
<reference evidence="4" key="1">
    <citation type="submission" date="2021-01" db="EMBL/GenBank/DDBJ databases">
        <title>Genome public.</title>
        <authorList>
            <person name="Liu C."/>
            <person name="Sun Q."/>
        </authorList>
    </citation>
    <scope>NUCLEOTIDE SEQUENCE [LARGE SCALE GENOMIC DNA]</scope>
    <source>
        <strain evidence="4">YIM B02556</strain>
    </source>
</reference>
<dbReference type="InterPro" id="IPR042100">
    <property type="entry name" value="Bug_dom1"/>
</dbReference>
<accession>A0ABS1FHF2</accession>
<evidence type="ECO:0000313" key="3">
    <source>
        <dbReference type="EMBL" id="MBK1842858.1"/>
    </source>
</evidence>
<feature type="chain" id="PRO_5045873859" evidence="2">
    <location>
        <begin position="33"/>
        <end position="327"/>
    </location>
</feature>
<dbReference type="Pfam" id="PF03401">
    <property type="entry name" value="TctC"/>
    <property type="match status" value="1"/>
</dbReference>
<proteinExistence type="inferred from homology"/>
<keyword evidence="2" id="KW-0732">Signal</keyword>
<sequence length="327" mass="34171">MKGYRFLTGTAVLAAGVLAASLTATLAAGAQAADYPTKPIELTVPYAAGGGTDLVARAYADAAKKHLPQSMGVVNKTGGAGAVGLTEIMAARADGYKIGMGTVEITMLPHMGIARFSVDDFSPIARLNAEPSAITVNADSPFKTFEDFIANAKANPGKVRIGNSGTGAIWHLAAAALQDKSGVTFNHIPYDGANPAVTALLGNHIEAVSVSPAEVVNHVAAGKLRILAVMADERSPAFPEVPTVKEKGIDLSVYTWRGIVVPKKTPQAVVETLRKASKATVEEASFKETLGKMNLTLAYADGPEFGQVMQKDNAFFKDLMTKLGMAK</sequence>
<comment type="caution">
    <text evidence="3">The sequence shown here is derived from an EMBL/GenBank/DDBJ whole genome shotgun (WGS) entry which is preliminary data.</text>
</comment>
<comment type="similarity">
    <text evidence="1">Belongs to the UPF0065 (bug) family.</text>
</comment>
<evidence type="ECO:0000313" key="4">
    <source>
        <dbReference type="Proteomes" id="UP000652760"/>
    </source>
</evidence>
<dbReference type="PIRSF" id="PIRSF017082">
    <property type="entry name" value="YflP"/>
    <property type="match status" value="1"/>
</dbReference>
<dbReference type="InterPro" id="IPR005064">
    <property type="entry name" value="BUG"/>
</dbReference>
<dbReference type="Gene3D" id="3.40.190.10">
    <property type="entry name" value="Periplasmic binding protein-like II"/>
    <property type="match status" value="1"/>
</dbReference>
<dbReference type="Gene3D" id="3.40.190.150">
    <property type="entry name" value="Bordetella uptake gene, domain 1"/>
    <property type="match status" value="1"/>
</dbReference>
<dbReference type="Proteomes" id="UP000652760">
    <property type="component" value="Unassembled WGS sequence"/>
</dbReference>
<protein>
    <submittedName>
        <fullName evidence="3">Tripartite tricarboxylate transporter substrate binding protein</fullName>
    </submittedName>
</protein>
<dbReference type="CDD" id="cd07012">
    <property type="entry name" value="PBP2_Bug_TTT"/>
    <property type="match status" value="1"/>
</dbReference>
<name>A0ABS1FHF2_9PROT</name>